<gene>
    <name evidence="1" type="ORF">MYP_4865</name>
</gene>
<name>A0A098LKY0_9BACT</name>
<dbReference type="Proteomes" id="UP000030185">
    <property type="component" value="Unassembled WGS sequence"/>
</dbReference>
<dbReference type="EMBL" id="BBLT01000015">
    <property type="protein sequence ID" value="GAL87635.1"/>
    <property type="molecule type" value="Genomic_DNA"/>
</dbReference>
<comment type="caution">
    <text evidence="1">The sequence shown here is derived from an EMBL/GenBank/DDBJ whole genome shotgun (WGS) entry which is preliminary data.</text>
</comment>
<dbReference type="AlphaFoldDB" id="A0A098LKY0"/>
<reference evidence="1 2" key="1">
    <citation type="submission" date="2014-09" db="EMBL/GenBank/DDBJ databases">
        <title>Sporocytophaga myxococcoides PG-01 genome sequencing.</title>
        <authorList>
            <person name="Liu L."/>
            <person name="Gao P.J."/>
            <person name="Chen G.J."/>
            <person name="Wang L.S."/>
        </authorList>
    </citation>
    <scope>NUCLEOTIDE SEQUENCE [LARGE SCALE GENOMIC DNA]</scope>
    <source>
        <strain evidence="1 2">PG-01</strain>
    </source>
</reference>
<keyword evidence="2" id="KW-1185">Reference proteome</keyword>
<protein>
    <submittedName>
        <fullName evidence="1">Uncharacterized protein</fullName>
    </submittedName>
</protein>
<organism evidence="1 2">
    <name type="scientific">Sporocytophaga myxococcoides</name>
    <dbReference type="NCBI Taxonomy" id="153721"/>
    <lineage>
        <taxon>Bacteria</taxon>
        <taxon>Pseudomonadati</taxon>
        <taxon>Bacteroidota</taxon>
        <taxon>Cytophagia</taxon>
        <taxon>Cytophagales</taxon>
        <taxon>Cytophagaceae</taxon>
        <taxon>Sporocytophaga</taxon>
    </lineage>
</organism>
<evidence type="ECO:0000313" key="2">
    <source>
        <dbReference type="Proteomes" id="UP000030185"/>
    </source>
</evidence>
<evidence type="ECO:0000313" key="1">
    <source>
        <dbReference type="EMBL" id="GAL87635.1"/>
    </source>
</evidence>
<dbReference type="RefSeq" id="WP_045469506.1">
    <property type="nucleotide sequence ID" value="NZ_BBLT01000015.1"/>
</dbReference>
<accession>A0A098LKY0</accession>
<sequence>MREQYKYEDQYIKLTEVVNKKIKILIEQISGDFKNIVSFIKGYSIHDNFKNHHEPIIPSDDIISSITTNLQYQDILSQRLDHIIMINTLIIQELKNTEHANGGSTELITYSGKITEVNIRQLEDAYNEYISICSILRKDLDKFEKQNRLKNSNTLSPFIPFKNSLKIATLVSEIKQNLKVMTSINFEVSDSGQSIDQAAMKVQSIYTMQSEREILYSCIPDMQEKYRITFNNDNDIFF</sequence>
<proteinExistence type="predicted"/>
<dbReference type="STRING" id="153721.MYP_4865"/>